<dbReference type="EMBL" id="CAJNDS010000065">
    <property type="protein sequence ID" value="CAE6941376.1"/>
    <property type="molecule type" value="Genomic_DNA"/>
</dbReference>
<organism evidence="3 4">
    <name type="scientific">Symbiodinium natans</name>
    <dbReference type="NCBI Taxonomy" id="878477"/>
    <lineage>
        <taxon>Eukaryota</taxon>
        <taxon>Sar</taxon>
        <taxon>Alveolata</taxon>
        <taxon>Dinophyceae</taxon>
        <taxon>Suessiales</taxon>
        <taxon>Symbiodiniaceae</taxon>
        <taxon>Symbiodinium</taxon>
    </lineage>
</organism>
<evidence type="ECO:0000313" key="3">
    <source>
        <dbReference type="EMBL" id="CAE6941376.1"/>
    </source>
</evidence>
<evidence type="ECO:0000256" key="2">
    <source>
        <dbReference type="SAM" id="MobiDB-lite"/>
    </source>
</evidence>
<evidence type="ECO:0000313" key="4">
    <source>
        <dbReference type="Proteomes" id="UP000604046"/>
    </source>
</evidence>
<keyword evidence="4" id="KW-1185">Reference proteome</keyword>
<name>A0A812H8W9_9DINO</name>
<keyword evidence="1" id="KW-0175">Coiled coil</keyword>
<feature type="compositionally biased region" description="Polar residues" evidence="2">
    <location>
        <begin position="233"/>
        <end position="247"/>
    </location>
</feature>
<accession>A0A812H8W9</accession>
<dbReference type="OrthoDB" id="416480at2759"/>
<dbReference type="Proteomes" id="UP000604046">
    <property type="component" value="Unassembled WGS sequence"/>
</dbReference>
<gene>
    <name evidence="3" type="ORF">SNAT2548_LOCUS1217</name>
</gene>
<feature type="region of interest" description="Disordered" evidence="2">
    <location>
        <begin position="1"/>
        <end position="44"/>
    </location>
</feature>
<evidence type="ECO:0000256" key="1">
    <source>
        <dbReference type="SAM" id="Coils"/>
    </source>
</evidence>
<reference evidence="3" key="1">
    <citation type="submission" date="2021-02" db="EMBL/GenBank/DDBJ databases">
        <authorList>
            <person name="Dougan E. K."/>
            <person name="Rhodes N."/>
            <person name="Thang M."/>
            <person name="Chan C."/>
        </authorList>
    </citation>
    <scope>NUCLEOTIDE SEQUENCE</scope>
</reference>
<sequence>MAKGLVKGFVSKPRQTPSRQGSNPDSLDVTPTADAVRKPGMRRRIFQEARSRLDEKKSTGAASNMALLKSAAESLTQSIREARLAHDVTEQILGFKGRGRQKASKKDIAQVQRLLHDLEADSNAKHIDTRTLRQVLADVKAALDTARLNNKLKEAEHILMKVHELEALIEASESEAASADLAQALDSARATSPSTTAVPKAVDERGPSPSPSVHSMRADAGRKNSYGERSPQARRTSTRSQLRNMLRTSGGWVQLPPPSSESPHEHPPDPVEDELKDPGLRRRESWLKWWPENCFSEGYALHEKEAFFERLPTDKLNAEEMELRDAIIAFLERWKGQDMASLDDIAQDPCVLQCIRKTLPQSVPLEDWVHRRQRLGRRAAPASRLAPEATQMSRWKKDLNISDPLDDLEPARCRKFQRRDSRERRPSAVFGLNFCVNDVGQICGRVAGDDESICDLPWPSTSVVPEQKSFEWIREVGAGTRRLLPSVTTRASGMVLEEVMAWRFSHRYRARRVEPVLQRMWQMYRSAKRPSTAPSCECAWCRGKLQYDISLEAHA</sequence>
<proteinExistence type="predicted"/>
<dbReference type="AlphaFoldDB" id="A0A812H8W9"/>
<feature type="compositionally biased region" description="Basic and acidic residues" evidence="2">
    <location>
        <begin position="216"/>
        <end position="226"/>
    </location>
</feature>
<comment type="caution">
    <text evidence="3">The sequence shown here is derived from an EMBL/GenBank/DDBJ whole genome shotgun (WGS) entry which is preliminary data.</text>
</comment>
<feature type="coiled-coil region" evidence="1">
    <location>
        <begin position="101"/>
        <end position="156"/>
    </location>
</feature>
<feature type="region of interest" description="Disordered" evidence="2">
    <location>
        <begin position="187"/>
        <end position="277"/>
    </location>
</feature>
<protein>
    <submittedName>
        <fullName evidence="3">Uncharacterized protein</fullName>
    </submittedName>
</protein>
<feature type="compositionally biased region" description="Polar residues" evidence="2">
    <location>
        <begin position="13"/>
        <end position="25"/>
    </location>
</feature>